<protein>
    <submittedName>
        <fullName evidence="1">Uncharacterized protein</fullName>
    </submittedName>
</protein>
<dbReference type="AlphaFoldDB" id="A0A2P2J486"/>
<dbReference type="EMBL" id="GGEC01007811">
    <property type="protein sequence ID" value="MBW88294.1"/>
    <property type="molecule type" value="Transcribed_RNA"/>
</dbReference>
<evidence type="ECO:0000313" key="1">
    <source>
        <dbReference type="EMBL" id="MBW88294.1"/>
    </source>
</evidence>
<proteinExistence type="predicted"/>
<accession>A0A2P2J486</accession>
<sequence>MVGVQISALSNHHIEVSF</sequence>
<name>A0A2P2J486_RHIMU</name>
<reference evidence="1" key="1">
    <citation type="submission" date="2018-02" db="EMBL/GenBank/DDBJ databases">
        <title>Rhizophora mucronata_Transcriptome.</title>
        <authorList>
            <person name="Meera S.P."/>
            <person name="Sreeshan A."/>
            <person name="Augustine A."/>
        </authorList>
    </citation>
    <scope>NUCLEOTIDE SEQUENCE</scope>
    <source>
        <tissue evidence="1">Leaf</tissue>
    </source>
</reference>
<organism evidence="1">
    <name type="scientific">Rhizophora mucronata</name>
    <name type="common">Asiatic mangrove</name>
    <dbReference type="NCBI Taxonomy" id="61149"/>
    <lineage>
        <taxon>Eukaryota</taxon>
        <taxon>Viridiplantae</taxon>
        <taxon>Streptophyta</taxon>
        <taxon>Embryophyta</taxon>
        <taxon>Tracheophyta</taxon>
        <taxon>Spermatophyta</taxon>
        <taxon>Magnoliopsida</taxon>
        <taxon>eudicotyledons</taxon>
        <taxon>Gunneridae</taxon>
        <taxon>Pentapetalae</taxon>
        <taxon>rosids</taxon>
        <taxon>fabids</taxon>
        <taxon>Malpighiales</taxon>
        <taxon>Rhizophoraceae</taxon>
        <taxon>Rhizophora</taxon>
    </lineage>
</organism>